<dbReference type="AlphaFoldDB" id="A0A8T0JRT7"/>
<comment type="caution">
    <text evidence="2">The sequence shown here is derived from an EMBL/GenBank/DDBJ whole genome shotgun (WGS) entry which is preliminary data.</text>
</comment>
<dbReference type="EMBL" id="JABFOF010000009">
    <property type="protein sequence ID" value="KAG2380463.1"/>
    <property type="molecule type" value="Genomic_DNA"/>
</dbReference>
<proteinExistence type="predicted"/>
<evidence type="ECO:0000313" key="2">
    <source>
        <dbReference type="EMBL" id="KAG2380463.1"/>
    </source>
</evidence>
<protein>
    <submittedName>
        <fullName evidence="2">Uncharacterized protein</fullName>
    </submittedName>
</protein>
<feature type="region of interest" description="Disordered" evidence="1">
    <location>
        <begin position="1"/>
        <end position="21"/>
    </location>
</feature>
<evidence type="ECO:0000256" key="1">
    <source>
        <dbReference type="SAM" id="MobiDB-lite"/>
    </source>
</evidence>
<dbReference type="Proteomes" id="UP000743370">
    <property type="component" value="Unassembled WGS sequence"/>
</dbReference>
<evidence type="ECO:0000313" key="3">
    <source>
        <dbReference type="Proteomes" id="UP000743370"/>
    </source>
</evidence>
<name>A0A8T0JRT7_PHAAN</name>
<accession>A0A8T0JRT7</accession>
<gene>
    <name evidence="2" type="ORF">HKW66_Vig0172420</name>
</gene>
<feature type="compositionally biased region" description="Basic and acidic residues" evidence="1">
    <location>
        <begin position="1"/>
        <end position="10"/>
    </location>
</feature>
<sequence length="85" mass="9286">MGSESNHDDTQISGGDGGTLRNKERVSLFTVVCSPEPWNGDCGDSIICLHFRVDDILFFIPDFSVNVEGVGHWEADLGLKMLGKC</sequence>
<reference evidence="2 3" key="1">
    <citation type="submission" date="2020-05" db="EMBL/GenBank/DDBJ databases">
        <title>Vigna angularis (adzuki bean) Var. LongXiaoDou No. 4 denovo assembly.</title>
        <authorList>
            <person name="Xiang H."/>
        </authorList>
    </citation>
    <scope>NUCLEOTIDE SEQUENCE [LARGE SCALE GENOMIC DNA]</scope>
    <source>
        <tissue evidence="2">Leaf</tissue>
    </source>
</reference>
<organism evidence="2 3">
    <name type="scientific">Phaseolus angularis</name>
    <name type="common">Azuki bean</name>
    <name type="synonym">Vigna angularis</name>
    <dbReference type="NCBI Taxonomy" id="3914"/>
    <lineage>
        <taxon>Eukaryota</taxon>
        <taxon>Viridiplantae</taxon>
        <taxon>Streptophyta</taxon>
        <taxon>Embryophyta</taxon>
        <taxon>Tracheophyta</taxon>
        <taxon>Spermatophyta</taxon>
        <taxon>Magnoliopsida</taxon>
        <taxon>eudicotyledons</taxon>
        <taxon>Gunneridae</taxon>
        <taxon>Pentapetalae</taxon>
        <taxon>rosids</taxon>
        <taxon>fabids</taxon>
        <taxon>Fabales</taxon>
        <taxon>Fabaceae</taxon>
        <taxon>Papilionoideae</taxon>
        <taxon>50 kb inversion clade</taxon>
        <taxon>NPAAA clade</taxon>
        <taxon>indigoferoid/millettioid clade</taxon>
        <taxon>Phaseoleae</taxon>
        <taxon>Vigna</taxon>
    </lineage>
</organism>